<dbReference type="GO" id="GO:0048168">
    <property type="term" value="P:regulation of neuronal synaptic plasticity"/>
    <property type="evidence" value="ECO:0007669"/>
    <property type="project" value="TreeGrafter"/>
</dbReference>
<evidence type="ECO:0000313" key="4">
    <source>
        <dbReference type="Proteomes" id="UP000762676"/>
    </source>
</evidence>
<accession>A0AAV4IXS6</accession>
<feature type="region of interest" description="Disordered" evidence="2">
    <location>
        <begin position="460"/>
        <end position="537"/>
    </location>
</feature>
<protein>
    <submittedName>
        <fullName evidence="3">Neurochondrin</fullName>
    </submittedName>
</protein>
<organism evidence="3 4">
    <name type="scientific">Elysia marginata</name>
    <dbReference type="NCBI Taxonomy" id="1093978"/>
    <lineage>
        <taxon>Eukaryota</taxon>
        <taxon>Metazoa</taxon>
        <taxon>Spiralia</taxon>
        <taxon>Lophotrochozoa</taxon>
        <taxon>Mollusca</taxon>
        <taxon>Gastropoda</taxon>
        <taxon>Heterobranchia</taxon>
        <taxon>Euthyneura</taxon>
        <taxon>Panpulmonata</taxon>
        <taxon>Sacoglossa</taxon>
        <taxon>Placobranchoidea</taxon>
        <taxon>Plakobranchidae</taxon>
        <taxon>Elysia</taxon>
    </lineage>
</organism>
<dbReference type="Pfam" id="PF05536">
    <property type="entry name" value="Neurochondrin"/>
    <property type="match status" value="1"/>
</dbReference>
<sequence length="927" mass="102295">MYAAHAKKHKEETSKSQLQECLEFVNRARSDNDRFAALIEITHCIWAGEFTDADKEIALKAIDHRLLTQIINTTHVSSEQSIDLYKSIALSVFAALSIEPIVLHFPGLKDFMCLVNDILQPDSRYSNRTKPNSEAMFISMRSDCENIVFNISQLHGGTQVLVDAGTVHLLLDYFLSNQQGTHILSTLAVLMKHNGDAVFLESAEKLNDAISIAVEKLGQISSLPEKLEYAKILTSILLGFSLIEVTTKTDWVVPLASTMQKLMLLKLHPDDEETVLQLMQALVGSVGPDILDPEVTGSFHLLKAVVARVSVEIYMQLDGIQPHNASERHSKLDGAYKLLGGAVQSAAGLGEEAEADPVIAVYRKLVDTRDIIVEFLYSVADQELALPQNHSVVLISVRALAAILTEITEEPNPNLLKLLPFFNLLCQPVEYADDVILEVKNATQAALENIKMMGMNSILESDEQQEEEETDEVQEGASSSSHEEKAETEGAQAGSHKSLGNFKDLSLHPKNTNYSISSKGSKKRPGSKSSTQIIETPSSALLNGDACDLLSKESVSSGAQLDGLPLGKNYGQNVPQPPKDICLSKESIEEFRVFQEAVQAARSKPAPFSARKVSFSSRSRKSVVKSISSVCPEPTPPWVPGPDDILGFLLPAYMFLADCEDALSVMVESDSFQVVVNFLQRSLSNLLEGKVSMHPEIMTTNALSLVQHVHTASPQIAANLHCFLDLFEILMLSVPNLVNLPAPPPQMCLKVVETSLTAYKLQVMTSKKTTTLTRIKHSQARFFKAVVEYLKTAYEVRSHRKRPPSLIIAKDLRRIWSLLEESWVSCINGLSELVMTVEELQDVLVKSPFLAEFLTFLRNSEAPSLEDFPEEASLIVETLLPVLENGAAASDHICELILYNKGLEIAKKFNLRNLAKQLVRFTKKTAS</sequence>
<feature type="compositionally biased region" description="Acidic residues" evidence="2">
    <location>
        <begin position="460"/>
        <end position="474"/>
    </location>
</feature>
<comment type="caution">
    <text evidence="3">The sequence shown here is derived from an EMBL/GenBank/DDBJ whole genome shotgun (WGS) entry which is preliminary data.</text>
</comment>
<keyword evidence="4" id="KW-1185">Reference proteome</keyword>
<name>A0AAV4IXS6_9GAST</name>
<gene>
    <name evidence="3" type="ORF">ElyMa_006746000</name>
</gene>
<dbReference type="GO" id="GO:0030425">
    <property type="term" value="C:dendrite"/>
    <property type="evidence" value="ECO:0007669"/>
    <property type="project" value="TreeGrafter"/>
</dbReference>
<evidence type="ECO:0000256" key="2">
    <source>
        <dbReference type="SAM" id="MobiDB-lite"/>
    </source>
</evidence>
<evidence type="ECO:0000313" key="3">
    <source>
        <dbReference type="EMBL" id="GFS14420.1"/>
    </source>
</evidence>
<dbReference type="Proteomes" id="UP000762676">
    <property type="component" value="Unassembled WGS sequence"/>
</dbReference>
<proteinExistence type="inferred from homology"/>
<dbReference type="PANTHER" id="PTHR13109:SF7">
    <property type="entry name" value="NEUROCHONDRIN"/>
    <property type="match status" value="1"/>
</dbReference>
<dbReference type="GO" id="GO:0031175">
    <property type="term" value="P:neuron projection development"/>
    <property type="evidence" value="ECO:0007669"/>
    <property type="project" value="TreeGrafter"/>
</dbReference>
<dbReference type="EMBL" id="BMAT01013516">
    <property type="protein sequence ID" value="GFS14420.1"/>
    <property type="molecule type" value="Genomic_DNA"/>
</dbReference>
<comment type="similarity">
    <text evidence="1">Belongs to the neurochondrin family.</text>
</comment>
<dbReference type="InterPro" id="IPR008709">
    <property type="entry name" value="Neurochondrin"/>
</dbReference>
<dbReference type="AlphaFoldDB" id="A0AAV4IXS6"/>
<evidence type="ECO:0000256" key="1">
    <source>
        <dbReference type="ARBA" id="ARBA00006927"/>
    </source>
</evidence>
<reference evidence="3 4" key="1">
    <citation type="journal article" date="2021" name="Elife">
        <title>Chloroplast acquisition without the gene transfer in kleptoplastic sea slugs, Plakobranchus ocellatus.</title>
        <authorList>
            <person name="Maeda T."/>
            <person name="Takahashi S."/>
            <person name="Yoshida T."/>
            <person name="Shimamura S."/>
            <person name="Takaki Y."/>
            <person name="Nagai Y."/>
            <person name="Toyoda A."/>
            <person name="Suzuki Y."/>
            <person name="Arimoto A."/>
            <person name="Ishii H."/>
            <person name="Satoh N."/>
            <person name="Nishiyama T."/>
            <person name="Hasebe M."/>
            <person name="Maruyama T."/>
            <person name="Minagawa J."/>
            <person name="Obokata J."/>
            <person name="Shigenobu S."/>
        </authorList>
    </citation>
    <scope>NUCLEOTIDE SEQUENCE [LARGE SCALE GENOMIC DNA]</scope>
</reference>
<dbReference type="PANTHER" id="PTHR13109">
    <property type="entry name" value="NEUROCHONDRIN"/>
    <property type="match status" value="1"/>
</dbReference>